<dbReference type="GO" id="GO:0043565">
    <property type="term" value="F:sequence-specific DNA binding"/>
    <property type="evidence" value="ECO:0007669"/>
    <property type="project" value="InterPro"/>
</dbReference>
<dbReference type="InterPro" id="IPR018062">
    <property type="entry name" value="HTH_AraC-typ_CS"/>
</dbReference>
<dbReference type="PANTHER" id="PTHR42713">
    <property type="entry name" value="HISTIDINE KINASE-RELATED"/>
    <property type="match status" value="1"/>
</dbReference>
<evidence type="ECO:0000256" key="1">
    <source>
        <dbReference type="ARBA" id="ARBA00004496"/>
    </source>
</evidence>
<keyword evidence="7" id="KW-0804">Transcription</keyword>
<feature type="coiled-coil region" evidence="9">
    <location>
        <begin position="109"/>
        <end position="136"/>
    </location>
</feature>
<proteinExistence type="predicted"/>
<dbReference type="PATRIC" id="fig|1886670.3.peg.3233"/>
<dbReference type="GO" id="GO:0000160">
    <property type="term" value="P:phosphorelay signal transduction system"/>
    <property type="evidence" value="ECO:0007669"/>
    <property type="project" value="UniProtKB-KW"/>
</dbReference>
<dbReference type="EMBL" id="MDER01000056">
    <property type="protein sequence ID" value="ODP27430.1"/>
    <property type="molecule type" value="Genomic_DNA"/>
</dbReference>
<comment type="subcellular location">
    <subcellularLocation>
        <location evidence="1">Cytoplasm</location>
    </subcellularLocation>
</comment>
<dbReference type="PROSITE" id="PS01124">
    <property type="entry name" value="HTH_ARAC_FAMILY_2"/>
    <property type="match status" value="1"/>
</dbReference>
<dbReference type="GO" id="GO:0005737">
    <property type="term" value="C:cytoplasm"/>
    <property type="evidence" value="ECO:0007669"/>
    <property type="project" value="UniProtKB-SubCell"/>
</dbReference>
<dbReference type="InterPro" id="IPR009057">
    <property type="entry name" value="Homeodomain-like_sf"/>
</dbReference>
<gene>
    <name evidence="12" type="ORF">PTI45_03178</name>
</gene>
<dbReference type="PROSITE" id="PS50110">
    <property type="entry name" value="RESPONSE_REGULATORY"/>
    <property type="match status" value="1"/>
</dbReference>
<dbReference type="PROSITE" id="PS00041">
    <property type="entry name" value="HTH_ARAC_FAMILY_1"/>
    <property type="match status" value="1"/>
</dbReference>
<dbReference type="InterPro" id="IPR051552">
    <property type="entry name" value="HptR"/>
</dbReference>
<evidence type="ECO:0000256" key="3">
    <source>
        <dbReference type="ARBA" id="ARBA00022553"/>
    </source>
</evidence>
<reference evidence="12 13" key="1">
    <citation type="submission" date="2016-08" db="EMBL/GenBank/DDBJ databases">
        <title>Genome sequencing of Paenibacillus sp. TI45-13ar, isolated from Korean traditional nuruk.</title>
        <authorList>
            <person name="Kim S.-J."/>
        </authorList>
    </citation>
    <scope>NUCLEOTIDE SEQUENCE [LARGE SCALE GENOMIC DNA]</scope>
    <source>
        <strain evidence="12 13">TI45-13ar</strain>
    </source>
</reference>
<dbReference type="InterPro" id="IPR018060">
    <property type="entry name" value="HTH_AraC"/>
</dbReference>
<dbReference type="PRINTS" id="PR00032">
    <property type="entry name" value="HTHARAC"/>
</dbReference>
<evidence type="ECO:0000256" key="2">
    <source>
        <dbReference type="ARBA" id="ARBA00022490"/>
    </source>
</evidence>
<keyword evidence="3 8" id="KW-0597">Phosphoprotein</keyword>
<evidence type="ECO:0000259" key="10">
    <source>
        <dbReference type="PROSITE" id="PS01124"/>
    </source>
</evidence>
<dbReference type="Pfam" id="PF00072">
    <property type="entry name" value="Response_reg"/>
    <property type="match status" value="1"/>
</dbReference>
<dbReference type="InterPro" id="IPR041522">
    <property type="entry name" value="CdaR_GGDEF"/>
</dbReference>
<dbReference type="RefSeq" id="WP_069328575.1">
    <property type="nucleotide sequence ID" value="NZ_MDER01000056.1"/>
</dbReference>
<accession>A0A1E3L388</accession>
<evidence type="ECO:0000256" key="8">
    <source>
        <dbReference type="PROSITE-ProRule" id="PRU00169"/>
    </source>
</evidence>
<dbReference type="Pfam" id="PF12833">
    <property type="entry name" value="HTH_18"/>
    <property type="match status" value="1"/>
</dbReference>
<feature type="modified residue" description="4-aspartylphosphate" evidence="8">
    <location>
        <position position="55"/>
    </location>
</feature>
<keyword evidence="9" id="KW-0175">Coiled coil</keyword>
<keyword evidence="5" id="KW-0805">Transcription regulation</keyword>
<organism evidence="12 13">
    <name type="scientific">Paenibacillus nuruki</name>
    <dbReference type="NCBI Taxonomy" id="1886670"/>
    <lineage>
        <taxon>Bacteria</taxon>
        <taxon>Bacillati</taxon>
        <taxon>Bacillota</taxon>
        <taxon>Bacilli</taxon>
        <taxon>Bacillales</taxon>
        <taxon>Paenibacillaceae</taxon>
        <taxon>Paenibacillus</taxon>
    </lineage>
</organism>
<dbReference type="InterPro" id="IPR020449">
    <property type="entry name" value="Tscrpt_reg_AraC-type_HTH"/>
</dbReference>
<feature type="domain" description="Response regulatory" evidence="11">
    <location>
        <begin position="3"/>
        <end position="120"/>
    </location>
</feature>
<dbReference type="SMART" id="SM00342">
    <property type="entry name" value="HTH_ARAC"/>
    <property type="match status" value="1"/>
</dbReference>
<dbReference type="Pfam" id="PF17853">
    <property type="entry name" value="GGDEF_2"/>
    <property type="match status" value="1"/>
</dbReference>
<evidence type="ECO:0000256" key="6">
    <source>
        <dbReference type="ARBA" id="ARBA00023125"/>
    </source>
</evidence>
<evidence type="ECO:0000256" key="9">
    <source>
        <dbReference type="SAM" id="Coils"/>
    </source>
</evidence>
<name>A0A1E3L388_9BACL</name>
<evidence type="ECO:0000313" key="12">
    <source>
        <dbReference type="EMBL" id="ODP27430.1"/>
    </source>
</evidence>
<dbReference type="Proteomes" id="UP000094578">
    <property type="component" value="Unassembled WGS sequence"/>
</dbReference>
<sequence length="517" mass="59645">MIKVLIVDDEPKLRQGLQTLIPWRKLGFEVIAVAANGEEALSIIAEKQPDIALVDIRMPLMDGLQLLQAVSSEGYRLHVIILSGYADFEYAKQAIKYGVDGYLLKPVDIQEMTHTLERIREQIEQEQRQKEQERITKADQTWLLHRLLVPQYTEDFIALRNIALDAGMFWESYEIVIVRPQNANVDLSDKLHTFLNKLKPSLEYDGNGVVTVFSSYIVIFLNQPLRGTKSRQKYYQWLKQTLGSSEFIAATGGAVSTPEKIHMSFAEAESALKQAFFHEKEESVRVSSANCRVPNAMDTRNSLPDEMMGEFTLRLYYSLDTGNHKMIRPLLEQALSFFLAQKYDETHIKESFFYLCHAVVHKLNIHSYTHWKETEKISHFLKGIFAYEYLTDLLAEIDSFLMMLAKDTAPEGKEKELKMMISIIHNHYSDPLKLETLAGTLNYSTAHLGQIFKNKTGEYFNTYLDKIRIQKAKELLNQGMRVYEVSEKVGYTSVNYFYSKFKKYEGCSPSDFKIHNL</sequence>
<keyword evidence="6" id="KW-0238">DNA-binding</keyword>
<dbReference type="PANTHER" id="PTHR42713:SF3">
    <property type="entry name" value="TRANSCRIPTIONAL REGULATORY PROTEIN HPTR"/>
    <property type="match status" value="1"/>
</dbReference>
<evidence type="ECO:0000256" key="7">
    <source>
        <dbReference type="ARBA" id="ARBA00023163"/>
    </source>
</evidence>
<protein>
    <submittedName>
        <fullName evidence="12">Chemotaxis protein CheY</fullName>
    </submittedName>
</protein>
<dbReference type="SMART" id="SM00448">
    <property type="entry name" value="REC"/>
    <property type="match status" value="1"/>
</dbReference>
<evidence type="ECO:0000256" key="5">
    <source>
        <dbReference type="ARBA" id="ARBA00023015"/>
    </source>
</evidence>
<dbReference type="Gene3D" id="3.40.50.2300">
    <property type="match status" value="1"/>
</dbReference>
<evidence type="ECO:0000256" key="4">
    <source>
        <dbReference type="ARBA" id="ARBA00023012"/>
    </source>
</evidence>
<keyword evidence="13" id="KW-1185">Reference proteome</keyword>
<comment type="caution">
    <text evidence="12">The sequence shown here is derived from an EMBL/GenBank/DDBJ whole genome shotgun (WGS) entry which is preliminary data.</text>
</comment>
<feature type="domain" description="HTH araC/xylS-type" evidence="10">
    <location>
        <begin position="418"/>
        <end position="515"/>
    </location>
</feature>
<keyword evidence="4" id="KW-0902">Two-component regulatory system</keyword>
<dbReference type="AlphaFoldDB" id="A0A1E3L388"/>
<dbReference type="SUPFAM" id="SSF52172">
    <property type="entry name" value="CheY-like"/>
    <property type="match status" value="1"/>
</dbReference>
<dbReference type="Gene3D" id="1.10.10.60">
    <property type="entry name" value="Homeodomain-like"/>
    <property type="match status" value="2"/>
</dbReference>
<dbReference type="CDD" id="cd17536">
    <property type="entry name" value="REC_YesN-like"/>
    <property type="match status" value="1"/>
</dbReference>
<keyword evidence="2" id="KW-0963">Cytoplasm</keyword>
<evidence type="ECO:0000313" key="13">
    <source>
        <dbReference type="Proteomes" id="UP000094578"/>
    </source>
</evidence>
<dbReference type="InterPro" id="IPR011006">
    <property type="entry name" value="CheY-like_superfamily"/>
</dbReference>
<evidence type="ECO:0000259" key="11">
    <source>
        <dbReference type="PROSITE" id="PS50110"/>
    </source>
</evidence>
<dbReference type="STRING" id="1886670.PTI45_03178"/>
<dbReference type="GO" id="GO:0003700">
    <property type="term" value="F:DNA-binding transcription factor activity"/>
    <property type="evidence" value="ECO:0007669"/>
    <property type="project" value="InterPro"/>
</dbReference>
<dbReference type="SUPFAM" id="SSF46689">
    <property type="entry name" value="Homeodomain-like"/>
    <property type="match status" value="2"/>
</dbReference>
<dbReference type="InterPro" id="IPR001789">
    <property type="entry name" value="Sig_transdc_resp-reg_receiver"/>
</dbReference>